<feature type="domain" description="Carbohydrate binding X2" evidence="7">
    <location>
        <begin position="766"/>
        <end position="839"/>
    </location>
</feature>
<keyword evidence="6" id="KW-1133">Transmembrane helix</keyword>
<name>A0A949NCL8_9FIRM</name>
<feature type="compositionally biased region" description="Low complexity" evidence="5">
    <location>
        <begin position="119"/>
        <end position="215"/>
    </location>
</feature>
<evidence type="ECO:0000256" key="4">
    <source>
        <dbReference type="ARBA" id="ARBA00023326"/>
    </source>
</evidence>
<evidence type="ECO:0000256" key="1">
    <source>
        <dbReference type="ARBA" id="ARBA00022729"/>
    </source>
</evidence>
<dbReference type="PANTHER" id="PTHR48098">
    <property type="entry name" value="ENTEROCHELIN ESTERASE-RELATED"/>
    <property type="match status" value="1"/>
</dbReference>
<keyword evidence="6" id="KW-0472">Membrane</keyword>
<dbReference type="AlphaFoldDB" id="A0A949NCL8"/>
<dbReference type="InterPro" id="IPR013783">
    <property type="entry name" value="Ig-like_fold"/>
</dbReference>
<evidence type="ECO:0000256" key="6">
    <source>
        <dbReference type="SAM" id="Phobius"/>
    </source>
</evidence>
<keyword evidence="6" id="KW-0812">Transmembrane</keyword>
<gene>
    <name evidence="8" type="ORF">KTH89_00610</name>
</gene>
<evidence type="ECO:0000313" key="8">
    <source>
        <dbReference type="EMBL" id="MBU9735016.1"/>
    </source>
</evidence>
<keyword evidence="1" id="KW-0732">Signal</keyword>
<dbReference type="InterPro" id="IPR029058">
    <property type="entry name" value="AB_hydrolase_fold"/>
</dbReference>
<evidence type="ECO:0000256" key="5">
    <source>
        <dbReference type="SAM" id="MobiDB-lite"/>
    </source>
</evidence>
<reference evidence="8" key="1">
    <citation type="submission" date="2021-06" db="EMBL/GenBank/DDBJ databases">
        <title>Description of novel taxa of the family Lachnospiraceae.</title>
        <authorList>
            <person name="Chaplin A.V."/>
            <person name="Sokolova S.R."/>
            <person name="Pikina A.P."/>
            <person name="Korzhanova M."/>
            <person name="Belova V."/>
            <person name="Korostin D."/>
            <person name="Efimov B.A."/>
        </authorList>
    </citation>
    <scope>NUCLEOTIDE SEQUENCE</scope>
    <source>
        <strain evidence="8">ASD5720</strain>
    </source>
</reference>
<protein>
    <recommendedName>
        <fullName evidence="7">Carbohydrate binding X2 domain-containing protein</fullName>
    </recommendedName>
</protein>
<dbReference type="InterPro" id="IPR050583">
    <property type="entry name" value="Mycobacterial_A85_antigen"/>
</dbReference>
<evidence type="ECO:0000256" key="3">
    <source>
        <dbReference type="ARBA" id="ARBA00023277"/>
    </source>
</evidence>
<dbReference type="Gene3D" id="2.60.120.260">
    <property type="entry name" value="Galactose-binding domain-like"/>
    <property type="match status" value="1"/>
</dbReference>
<feature type="compositionally biased region" description="Pro residues" evidence="5">
    <location>
        <begin position="861"/>
        <end position="875"/>
    </location>
</feature>
<feature type="region of interest" description="Disordered" evidence="5">
    <location>
        <begin position="848"/>
        <end position="909"/>
    </location>
</feature>
<feature type="compositionally biased region" description="Polar residues" evidence="5">
    <location>
        <begin position="75"/>
        <end position="85"/>
    </location>
</feature>
<dbReference type="Gene3D" id="2.60.40.10">
    <property type="entry name" value="Immunoglobulins"/>
    <property type="match status" value="1"/>
</dbReference>
<evidence type="ECO:0000256" key="2">
    <source>
        <dbReference type="ARBA" id="ARBA00023001"/>
    </source>
</evidence>
<evidence type="ECO:0000313" key="9">
    <source>
        <dbReference type="Proteomes" id="UP000712157"/>
    </source>
</evidence>
<comment type="caution">
    <text evidence="8">The sequence shown here is derived from an EMBL/GenBank/DDBJ whole genome shotgun (WGS) entry which is preliminary data.</text>
</comment>
<dbReference type="EMBL" id="JAHQCW010000001">
    <property type="protein sequence ID" value="MBU9735016.1"/>
    <property type="molecule type" value="Genomic_DNA"/>
</dbReference>
<feature type="compositionally biased region" description="Low complexity" evidence="5">
    <location>
        <begin position="881"/>
        <end position="890"/>
    </location>
</feature>
<dbReference type="Pfam" id="PF00756">
    <property type="entry name" value="Esterase"/>
    <property type="match status" value="1"/>
</dbReference>
<dbReference type="Pfam" id="PF03442">
    <property type="entry name" value="CBM_X2"/>
    <property type="match status" value="1"/>
</dbReference>
<dbReference type="InterPro" id="IPR005102">
    <property type="entry name" value="Carbo-bd_X2"/>
</dbReference>
<dbReference type="Gene3D" id="3.40.50.1820">
    <property type="entry name" value="alpha/beta hydrolase"/>
    <property type="match status" value="1"/>
</dbReference>
<keyword evidence="2" id="KW-0136">Cellulose degradation</keyword>
<keyword evidence="9" id="KW-1185">Reference proteome</keyword>
<organism evidence="8 9">
    <name type="scientific">Diplocloster agilis</name>
    <dbReference type="NCBI Taxonomy" id="2850323"/>
    <lineage>
        <taxon>Bacteria</taxon>
        <taxon>Bacillati</taxon>
        <taxon>Bacillota</taxon>
        <taxon>Clostridia</taxon>
        <taxon>Lachnospirales</taxon>
        <taxon>Lachnospiraceae</taxon>
        <taxon>Diplocloster</taxon>
    </lineage>
</organism>
<feature type="region of interest" description="Disordered" evidence="5">
    <location>
        <begin position="45"/>
        <end position="235"/>
    </location>
</feature>
<dbReference type="SUPFAM" id="SSF81296">
    <property type="entry name" value="E set domains"/>
    <property type="match status" value="1"/>
</dbReference>
<sequence length="942" mass="101845">MFQYFPYNMVNVTWEDADSAGLPDESVWNTWEKVDMPWADVSTGGLLPIDRPAQPSVLAEEENETEPAGEDDQNKSMQTFGTNREQPIDPAPELTNEPAATLSSEPTAAPETTVNPELEPTAVPETTAEPEPSTVPETTAEPEPTAAPETTAKPEPTAAPETTAKPEPTAVPETTAEPEPSATPETTAEPEPTAVPETTTEPEPTAVPETTTEPEQTNVPESEPEPSLSQAVLGRAASASAPAPLAASAPDTAMFPSWSEAWVCRNFDLPADFTSDHEVTLLMGIIDDMDVIYINGQLVASSGFVDGNGNKTNQFPANGGFDYSNANKEDQVKFEKSYWEVNREYKIPTSCLNLGGKNEICIRVYNNNGNGGFYSGNPYAICGNELAVRAVKGLPADPVTSAELDAVVQSQINAMNAGDMNAYAATISDDYKNDGHTKEERLKEIQDMLSPYDNINVQDENAGAYKDDQGRYWYSANRTITGNDRNSGAQAVIFSDTVEICYADEGGKILEYGNWSRCYAVSYESALFNQTLKYGIYLPPGYYENDSRNYPVVYLLHGINSSSSSFINVDQIGAFMDQQIASGAVTEMIVVMPDSGKNSFYRDSDYDPSNHDSTGPWRTHVTSEIRSEILKNYRALGDAKFSGVTGISMGGFGAMCIGTLYSELYTSVASHMGALNQESLNCLKSLSESQLEAYDFYVDCGLQDTMVDYRGTVNTHEYLDSVGKEHGYDLRDGGHNSAFYMAGMPASMKMHSDHFLKNGLFDAELSNTSGTFDKNSKGSDHKEITIPLKLNGNVIISIDKLEEGTDYRIDTDGIVLLMNYLNTLTEDTDLKINLASGKSFSFHLKVTDTTDQEPDVTPGPTVSPTPVPPSTPEPTPDQGKGSDNNSSDNSGGAGGSGNDSQNTPAATGDTSEAGTLLFLMISSILAASVSVIYIKRRSVKEI</sequence>
<proteinExistence type="predicted"/>
<keyword evidence="3" id="KW-0119">Carbohydrate metabolism</keyword>
<dbReference type="PANTHER" id="PTHR48098:SF1">
    <property type="entry name" value="DIACYLGLYCEROL ACYLTRANSFERASE_MYCOLYLTRANSFERASE AG85A"/>
    <property type="match status" value="1"/>
</dbReference>
<dbReference type="InterPro" id="IPR000801">
    <property type="entry name" value="Esterase-like"/>
</dbReference>
<evidence type="ECO:0000259" key="7">
    <source>
        <dbReference type="Pfam" id="PF03442"/>
    </source>
</evidence>
<feature type="compositionally biased region" description="Acidic residues" evidence="5">
    <location>
        <begin position="59"/>
        <end position="71"/>
    </location>
</feature>
<feature type="transmembrane region" description="Helical" evidence="6">
    <location>
        <begin position="913"/>
        <end position="934"/>
    </location>
</feature>
<dbReference type="SUPFAM" id="SSF53474">
    <property type="entry name" value="alpha/beta-Hydrolases"/>
    <property type="match status" value="1"/>
</dbReference>
<dbReference type="GO" id="GO:0016747">
    <property type="term" value="F:acyltransferase activity, transferring groups other than amino-acyl groups"/>
    <property type="evidence" value="ECO:0007669"/>
    <property type="project" value="TreeGrafter"/>
</dbReference>
<dbReference type="InterPro" id="IPR014756">
    <property type="entry name" value="Ig_E-set"/>
</dbReference>
<dbReference type="GO" id="GO:0030245">
    <property type="term" value="P:cellulose catabolic process"/>
    <property type="evidence" value="ECO:0007669"/>
    <property type="project" value="UniProtKB-KW"/>
</dbReference>
<accession>A0A949NCL8</accession>
<dbReference type="Proteomes" id="UP000712157">
    <property type="component" value="Unassembled WGS sequence"/>
</dbReference>
<keyword evidence="4" id="KW-0624">Polysaccharide degradation</keyword>
<feature type="compositionally biased region" description="Polar residues" evidence="5">
    <location>
        <begin position="101"/>
        <end position="115"/>
    </location>
</feature>